<protein>
    <recommendedName>
        <fullName evidence="11">C2H2-type domain-containing protein</fullName>
    </recommendedName>
</protein>
<dbReference type="Proteomes" id="UP001211907">
    <property type="component" value="Unassembled WGS sequence"/>
</dbReference>
<dbReference type="InterPro" id="IPR013087">
    <property type="entry name" value="Znf_C2H2_type"/>
</dbReference>
<evidence type="ECO:0000256" key="5">
    <source>
        <dbReference type="ARBA" id="ARBA00022771"/>
    </source>
</evidence>
<dbReference type="GO" id="GO:0008270">
    <property type="term" value="F:zinc ion binding"/>
    <property type="evidence" value="ECO:0007669"/>
    <property type="project" value="UniProtKB-KW"/>
</dbReference>
<keyword evidence="6" id="KW-0862">Zinc</keyword>
<evidence type="ECO:0000256" key="2">
    <source>
        <dbReference type="ARBA" id="ARBA00022491"/>
    </source>
</evidence>
<dbReference type="Gene3D" id="3.30.160.60">
    <property type="entry name" value="Classic Zinc Finger"/>
    <property type="match status" value="2"/>
</dbReference>
<accession>A0AAD5T8F6</accession>
<feature type="region of interest" description="Disordered" evidence="10">
    <location>
        <begin position="126"/>
        <end position="193"/>
    </location>
</feature>
<dbReference type="GO" id="GO:0005634">
    <property type="term" value="C:nucleus"/>
    <property type="evidence" value="ECO:0007669"/>
    <property type="project" value="UniProtKB-SubCell"/>
</dbReference>
<keyword evidence="3" id="KW-0479">Metal-binding</keyword>
<keyword evidence="13" id="KW-1185">Reference proteome</keyword>
<dbReference type="InterPro" id="IPR036236">
    <property type="entry name" value="Znf_C2H2_sf"/>
</dbReference>
<gene>
    <name evidence="12" type="ORF">HK100_011825</name>
</gene>
<dbReference type="InterPro" id="IPR050806">
    <property type="entry name" value="pacC/RIM101"/>
</dbReference>
<dbReference type="SUPFAM" id="SSF57667">
    <property type="entry name" value="beta-beta-alpha zinc fingers"/>
    <property type="match status" value="1"/>
</dbReference>
<dbReference type="PROSITE" id="PS00028">
    <property type="entry name" value="ZINC_FINGER_C2H2_1"/>
    <property type="match status" value="2"/>
</dbReference>
<evidence type="ECO:0000256" key="3">
    <source>
        <dbReference type="ARBA" id="ARBA00022723"/>
    </source>
</evidence>
<dbReference type="PANTHER" id="PTHR47257">
    <property type="entry name" value="PH-RESPONSE TRANSCRIPTION FACTOR PACC/RIM101"/>
    <property type="match status" value="1"/>
</dbReference>
<dbReference type="PROSITE" id="PS50157">
    <property type="entry name" value="ZINC_FINGER_C2H2_2"/>
    <property type="match status" value="2"/>
</dbReference>
<feature type="domain" description="C2H2-type" evidence="11">
    <location>
        <begin position="80"/>
        <end position="109"/>
    </location>
</feature>
<keyword evidence="2" id="KW-0678">Repressor</keyword>
<evidence type="ECO:0000256" key="9">
    <source>
        <dbReference type="PROSITE-ProRule" id="PRU00042"/>
    </source>
</evidence>
<evidence type="ECO:0000256" key="1">
    <source>
        <dbReference type="ARBA" id="ARBA00004123"/>
    </source>
</evidence>
<evidence type="ECO:0000256" key="10">
    <source>
        <dbReference type="SAM" id="MobiDB-lite"/>
    </source>
</evidence>
<evidence type="ECO:0000256" key="4">
    <source>
        <dbReference type="ARBA" id="ARBA00022737"/>
    </source>
</evidence>
<evidence type="ECO:0000313" key="13">
    <source>
        <dbReference type="Proteomes" id="UP001211907"/>
    </source>
</evidence>
<evidence type="ECO:0000256" key="7">
    <source>
        <dbReference type="ARBA" id="ARBA00023242"/>
    </source>
</evidence>
<reference evidence="12" key="1">
    <citation type="submission" date="2020-05" db="EMBL/GenBank/DDBJ databases">
        <title>Phylogenomic resolution of chytrid fungi.</title>
        <authorList>
            <person name="Stajich J.E."/>
            <person name="Amses K."/>
            <person name="Simmons R."/>
            <person name="Seto K."/>
            <person name="Myers J."/>
            <person name="Bonds A."/>
            <person name="Quandt C.A."/>
            <person name="Barry K."/>
            <person name="Liu P."/>
            <person name="Grigoriev I."/>
            <person name="Longcore J.E."/>
            <person name="James T.Y."/>
        </authorList>
    </citation>
    <scope>NUCLEOTIDE SEQUENCE</scope>
    <source>
        <strain evidence="12">JEL0513</strain>
    </source>
</reference>
<feature type="compositionally biased region" description="Basic and acidic residues" evidence="10">
    <location>
        <begin position="126"/>
        <end position="135"/>
    </location>
</feature>
<keyword evidence="5 9" id="KW-0863">Zinc-finger</keyword>
<dbReference type="AlphaFoldDB" id="A0AAD5T8F6"/>
<dbReference type="SMART" id="SM00355">
    <property type="entry name" value="ZnF_C2H2"/>
    <property type="match status" value="3"/>
</dbReference>
<feature type="domain" description="C2H2-type" evidence="11">
    <location>
        <begin position="110"/>
        <end position="137"/>
    </location>
</feature>
<comment type="subcellular location">
    <subcellularLocation>
        <location evidence="1">Nucleus</location>
    </subcellularLocation>
</comment>
<dbReference type="Pfam" id="PF00096">
    <property type="entry name" value="zf-C2H2"/>
    <property type="match status" value="1"/>
</dbReference>
<dbReference type="PANTHER" id="PTHR47257:SF1">
    <property type="entry name" value="PH-RESPONSE TRANSCRIPTION FACTOR PACC_RIM101"/>
    <property type="match status" value="1"/>
</dbReference>
<evidence type="ECO:0000259" key="11">
    <source>
        <dbReference type="PROSITE" id="PS50157"/>
    </source>
</evidence>
<keyword evidence="4" id="KW-0677">Repeat</keyword>
<evidence type="ECO:0000313" key="12">
    <source>
        <dbReference type="EMBL" id="KAJ3139127.1"/>
    </source>
</evidence>
<sequence length="497" mass="55012">MNTNNTAAFDGAGREGGEGTLGAERKEGGEAEREPERDEDRLRCEWGGSCGFATGDAEALYKHIAEGHIGKKLPGVDMNLACQWARCTNAYTKRDHLISHLRIHVPFMPHLCPVCQRAFKRPQDLKKHAKLHSDSDLDPAAASLNLPPSRLANRANAPKRSAAPVSSVPRASDAASSTSSNGSRNASALPQSPPYAEFASDFSAAKRRWVPESSDIVGTDIQLQFDTLSQYMSTSPSYNHETPSLSSSLGSPNIPINLSFVSPEFNGQGLQSFSNQDLISVDEFLNSISSTLFTPIYPANNYLNQSGTLNPFNNADLLNGSFGFSSNPMIPMQNNYIISPYSQLIEIPQQQHQQYHDHVLLQQPLNQEFQQSQHNEQKPQQQQPTFVLPRYRQNTIPQTRAPDHSTQLFIPPPPQIAGKTEDGASPDVIEVEMQEAHQQLPLSAQFSTTSLPPLKEILKGSHANDVSANDDKHRAVLKALKWFVNMEIDSRRRNQQW</sequence>
<comment type="caution">
    <text evidence="12">The sequence shown here is derived from an EMBL/GenBank/DDBJ whole genome shotgun (WGS) entry which is preliminary data.</text>
</comment>
<feature type="compositionally biased region" description="Basic and acidic residues" evidence="10">
    <location>
        <begin position="12"/>
        <end position="40"/>
    </location>
</feature>
<organism evidence="12 13">
    <name type="scientific">Physocladia obscura</name>
    <dbReference type="NCBI Taxonomy" id="109957"/>
    <lineage>
        <taxon>Eukaryota</taxon>
        <taxon>Fungi</taxon>
        <taxon>Fungi incertae sedis</taxon>
        <taxon>Chytridiomycota</taxon>
        <taxon>Chytridiomycota incertae sedis</taxon>
        <taxon>Chytridiomycetes</taxon>
        <taxon>Chytridiales</taxon>
        <taxon>Chytriomycetaceae</taxon>
        <taxon>Physocladia</taxon>
    </lineage>
</organism>
<dbReference type="EMBL" id="JADGJH010000078">
    <property type="protein sequence ID" value="KAJ3139127.1"/>
    <property type="molecule type" value="Genomic_DNA"/>
</dbReference>
<feature type="compositionally biased region" description="Low complexity" evidence="10">
    <location>
        <begin position="160"/>
        <end position="188"/>
    </location>
</feature>
<evidence type="ECO:0000256" key="6">
    <source>
        <dbReference type="ARBA" id="ARBA00022833"/>
    </source>
</evidence>
<keyword evidence="7" id="KW-0539">Nucleus</keyword>
<evidence type="ECO:0000256" key="8">
    <source>
        <dbReference type="ARBA" id="ARBA00038089"/>
    </source>
</evidence>
<feature type="region of interest" description="Disordered" evidence="10">
    <location>
        <begin position="1"/>
        <end position="40"/>
    </location>
</feature>
<comment type="similarity">
    <text evidence="8">Belongs to the pacC/RIM101 family.</text>
</comment>
<proteinExistence type="inferred from homology"/>
<name>A0AAD5T8F6_9FUNG</name>